<evidence type="ECO:0008006" key="3">
    <source>
        <dbReference type="Google" id="ProtNLM"/>
    </source>
</evidence>
<comment type="caution">
    <text evidence="1">The sequence shown here is derived from an EMBL/GenBank/DDBJ whole genome shotgun (WGS) entry which is preliminary data.</text>
</comment>
<reference evidence="1" key="2">
    <citation type="journal article" date="2023" name="Food Microbiol.">
        <title>Evaluation of the fermentation potential of lactic acid bacteria isolated from herbs, fruits and vegetables as starter cultures in nut-based milk alternatives.</title>
        <authorList>
            <person name="Huang W."/>
            <person name="Dong A."/>
            <person name="Pham H.T."/>
            <person name="Zhou C."/>
            <person name="Huo Z."/>
            <person name="Watjen A.P."/>
            <person name="Prakash S."/>
            <person name="Bang-Berthelsen C.H."/>
            <person name="Turner M.S."/>
        </authorList>
    </citation>
    <scope>NUCLEOTIDE SEQUENCE</scope>
    <source>
        <strain evidence="1">54</strain>
    </source>
</reference>
<evidence type="ECO:0000313" key="1">
    <source>
        <dbReference type="EMBL" id="MDG4977326.1"/>
    </source>
</evidence>
<dbReference type="AlphaFoldDB" id="A0AAP4DV31"/>
<accession>A0AAP4DV31</accession>
<dbReference type="Proteomes" id="UP001152598">
    <property type="component" value="Unassembled WGS sequence"/>
</dbReference>
<dbReference type="RefSeq" id="WP_278228455.1">
    <property type="nucleotide sequence ID" value="NZ_JAOWLV010000007.1"/>
</dbReference>
<name>A0AAP4DV31_9LACT</name>
<proteinExistence type="predicted"/>
<organism evidence="1 2">
    <name type="scientific">Lactococcus lactis</name>
    <dbReference type="NCBI Taxonomy" id="1358"/>
    <lineage>
        <taxon>Bacteria</taxon>
        <taxon>Bacillati</taxon>
        <taxon>Bacillota</taxon>
        <taxon>Bacilli</taxon>
        <taxon>Lactobacillales</taxon>
        <taxon>Streptococcaceae</taxon>
        <taxon>Lactococcus</taxon>
    </lineage>
</organism>
<reference evidence="1" key="1">
    <citation type="submission" date="2022-10" db="EMBL/GenBank/DDBJ databases">
        <authorList>
            <person name="Turner M.S."/>
            <person name="Huang W."/>
        </authorList>
    </citation>
    <scope>NUCLEOTIDE SEQUENCE</scope>
    <source>
        <strain evidence="1">54</strain>
    </source>
</reference>
<evidence type="ECO:0000313" key="2">
    <source>
        <dbReference type="Proteomes" id="UP001152598"/>
    </source>
</evidence>
<protein>
    <recommendedName>
        <fullName evidence="3">DUF4352 domain-containing protein</fullName>
    </recommendedName>
</protein>
<dbReference type="EMBL" id="JAOWLV010000007">
    <property type="protein sequence ID" value="MDG4977326.1"/>
    <property type="molecule type" value="Genomic_DNA"/>
</dbReference>
<gene>
    <name evidence="1" type="ORF">OGZ50_11355</name>
</gene>
<sequence>MKKKLLIVSLLIAVVLVLSFIRIHKINKNVPKDFAIKTFQKNETASMNAIDVSIVKYSLGKAYHYDGGNPNDQYTNLPILVEVKVKNTSTEVQNISMLKESSLFGGYDYSQTGDVNISKKQLNPGEEAVLDYNYTVDKKTFKLDSMKFVIGTVSLKKYDYKNYIKNYQKGVYEGIVFSL</sequence>